<feature type="transmembrane region" description="Helical" evidence="6">
    <location>
        <begin position="452"/>
        <end position="476"/>
    </location>
</feature>
<feature type="transmembrane region" description="Helical" evidence="6">
    <location>
        <begin position="257"/>
        <end position="275"/>
    </location>
</feature>
<keyword evidence="9" id="KW-1185">Reference proteome</keyword>
<dbReference type="InterPro" id="IPR000276">
    <property type="entry name" value="GPCR_Rhodpsn"/>
</dbReference>
<dbReference type="Proteomes" id="UP001159427">
    <property type="component" value="Unassembled WGS sequence"/>
</dbReference>
<dbReference type="Pfam" id="PF00001">
    <property type="entry name" value="7tm_1"/>
    <property type="match status" value="2"/>
</dbReference>
<feature type="transmembrane region" description="Helical" evidence="6">
    <location>
        <begin position="138"/>
        <end position="163"/>
    </location>
</feature>
<keyword evidence="3 6" id="KW-0812">Transmembrane</keyword>
<feature type="transmembrane region" description="Helical" evidence="6">
    <location>
        <begin position="287"/>
        <end position="308"/>
    </location>
</feature>
<feature type="transmembrane region" description="Helical" evidence="6">
    <location>
        <begin position="531"/>
        <end position="549"/>
    </location>
</feature>
<feature type="transmembrane region" description="Helical" evidence="6">
    <location>
        <begin position="218"/>
        <end position="245"/>
    </location>
</feature>
<protein>
    <recommendedName>
        <fullName evidence="7">G-protein coupled receptors family 1 profile domain-containing protein</fullName>
    </recommendedName>
</protein>
<evidence type="ECO:0000256" key="6">
    <source>
        <dbReference type="SAM" id="Phobius"/>
    </source>
</evidence>
<feature type="non-terminal residue" evidence="8">
    <location>
        <position position="1"/>
    </location>
</feature>
<comment type="caution">
    <text evidence="8">The sequence shown here is derived from an EMBL/GenBank/DDBJ whole genome shotgun (WGS) entry which is preliminary data.</text>
</comment>
<evidence type="ECO:0000256" key="4">
    <source>
        <dbReference type="ARBA" id="ARBA00022989"/>
    </source>
</evidence>
<keyword evidence="2" id="KW-1003">Cell membrane</keyword>
<dbReference type="PRINTS" id="PR00237">
    <property type="entry name" value="GPCRRHODOPSN"/>
</dbReference>
<feature type="domain" description="G-protein coupled receptors family 1 profile" evidence="7">
    <location>
        <begin position="1"/>
        <end position="91"/>
    </location>
</feature>
<feature type="transmembrane region" description="Helical" evidence="6">
    <location>
        <begin position="37"/>
        <end position="60"/>
    </location>
</feature>
<sequence>IRYRQVQVHRNTQQGQRPNGGGNQLNIARYKRTVYSIAWVQLALLICYIPYILLGFIRLFRKLPFSTKSYITTESFVTLVYLNSSLNPALYCWRIRDVKQEDTIVVQRPLTDMANSTEYENSTSATEVTSWNARSTSMVILVGINIFLAIIASFGNALILIALHKVTSVYPPTKLLFRCLAVTDLLVGLISQPLYVTILFPQFTTWNVNVAIPRADEFFFSLLPVVSLLTSAAISVDRLLALLLGLRYRYTVTLKRVWLVILCFWLISALQATGSTCSVECPKLDEITNMLFCALLTLSLLVSVFSYAKIFKTLRYRQVQVHRNTQQGQRPNGGGNQLNIARYKRTVYSIAWVQLALFICYIPYIVIRFLSLLRILGKLPFSTEISILSELFVTLLYLNSSLNPALYCWRIKDVRQEFLCNKCKDMANSTEYENSTSATDVTLWNAYSTSRAILAGINIFLAITASLGNALILIALHTVTSIYPPTKLLFRCLAVTDLFVGLISQPLYVTILFPRFTTWNENVAIVLADGFFFRLLPAVSLLTSAAISVDRLLALLLELRYRHTVTLRRVWVVIVCIWLISALPATGDIFFEDPKLAEIAFCLFCALLTLSLLVSVFSYAKIVKTLRYRQVKVHRNTQQGQRPNGGGNQLNIARYKKTVYSI</sequence>
<dbReference type="CDD" id="cd00637">
    <property type="entry name" value="7tm_classA_rhodopsin-like"/>
    <property type="match status" value="2"/>
</dbReference>
<feature type="domain" description="G-protein coupled receptors family 1 profile" evidence="7">
    <location>
        <begin position="155"/>
        <end position="407"/>
    </location>
</feature>
<name>A0ABN8SX70_9CNID</name>
<feature type="transmembrane region" description="Helical" evidence="6">
    <location>
        <begin position="347"/>
        <end position="367"/>
    </location>
</feature>
<dbReference type="PROSITE" id="PS50262">
    <property type="entry name" value="G_PROTEIN_RECEP_F1_2"/>
    <property type="match status" value="3"/>
</dbReference>
<feature type="transmembrane region" description="Helical" evidence="6">
    <location>
        <begin position="570"/>
        <end position="591"/>
    </location>
</feature>
<proteinExistence type="predicted"/>
<evidence type="ECO:0000313" key="8">
    <source>
        <dbReference type="EMBL" id="CAH3195856.1"/>
    </source>
</evidence>
<dbReference type="InterPro" id="IPR017452">
    <property type="entry name" value="GPCR_Rhodpsn_7TM"/>
</dbReference>
<gene>
    <name evidence="8" type="ORF">PEVE_00031233</name>
</gene>
<dbReference type="EMBL" id="CALNXI010004456">
    <property type="protein sequence ID" value="CAH3195856.1"/>
    <property type="molecule type" value="Genomic_DNA"/>
</dbReference>
<evidence type="ECO:0000256" key="1">
    <source>
        <dbReference type="ARBA" id="ARBA00004651"/>
    </source>
</evidence>
<evidence type="ECO:0000259" key="7">
    <source>
        <dbReference type="PROSITE" id="PS50262"/>
    </source>
</evidence>
<dbReference type="SUPFAM" id="SSF81321">
    <property type="entry name" value="Family A G protein-coupled receptor-like"/>
    <property type="match status" value="3"/>
</dbReference>
<reference evidence="8 9" key="1">
    <citation type="submission" date="2022-05" db="EMBL/GenBank/DDBJ databases">
        <authorList>
            <consortium name="Genoscope - CEA"/>
            <person name="William W."/>
        </authorList>
    </citation>
    <scope>NUCLEOTIDE SEQUENCE [LARGE SCALE GENOMIC DNA]</scope>
</reference>
<evidence type="ECO:0000313" key="9">
    <source>
        <dbReference type="Proteomes" id="UP001159427"/>
    </source>
</evidence>
<organism evidence="8 9">
    <name type="scientific">Porites evermanni</name>
    <dbReference type="NCBI Taxonomy" id="104178"/>
    <lineage>
        <taxon>Eukaryota</taxon>
        <taxon>Metazoa</taxon>
        <taxon>Cnidaria</taxon>
        <taxon>Anthozoa</taxon>
        <taxon>Hexacorallia</taxon>
        <taxon>Scleractinia</taxon>
        <taxon>Fungiina</taxon>
        <taxon>Poritidae</taxon>
        <taxon>Porites</taxon>
    </lineage>
</organism>
<keyword evidence="5 6" id="KW-0472">Membrane</keyword>
<evidence type="ECO:0000256" key="2">
    <source>
        <dbReference type="ARBA" id="ARBA00022475"/>
    </source>
</evidence>
<feature type="transmembrane region" description="Helical" evidence="6">
    <location>
        <begin position="488"/>
        <end position="511"/>
    </location>
</feature>
<feature type="transmembrane region" description="Helical" evidence="6">
    <location>
        <begin position="597"/>
        <end position="620"/>
    </location>
</feature>
<keyword evidence="4 6" id="KW-1133">Transmembrane helix</keyword>
<evidence type="ECO:0000256" key="5">
    <source>
        <dbReference type="ARBA" id="ARBA00023136"/>
    </source>
</evidence>
<accession>A0ABN8SX70</accession>
<evidence type="ECO:0000256" key="3">
    <source>
        <dbReference type="ARBA" id="ARBA00022692"/>
    </source>
</evidence>
<feature type="transmembrane region" description="Helical" evidence="6">
    <location>
        <begin position="175"/>
        <end position="198"/>
    </location>
</feature>
<comment type="subcellular location">
    <subcellularLocation>
        <location evidence="1">Cell membrane</location>
        <topology evidence="1">Multi-pass membrane protein</topology>
    </subcellularLocation>
</comment>
<feature type="non-terminal residue" evidence="8">
    <location>
        <position position="662"/>
    </location>
</feature>
<dbReference type="Gene3D" id="1.20.1070.10">
    <property type="entry name" value="Rhodopsin 7-helix transmembrane proteins"/>
    <property type="match status" value="3"/>
</dbReference>
<dbReference type="PANTHER" id="PTHR22750">
    <property type="entry name" value="G-PROTEIN COUPLED RECEPTOR"/>
    <property type="match status" value="1"/>
</dbReference>
<feature type="domain" description="G-protein coupled receptors family 1 profile" evidence="7">
    <location>
        <begin position="468"/>
        <end position="662"/>
    </location>
</feature>